<dbReference type="RefSeq" id="WP_277577128.1">
    <property type="nucleotide sequence ID" value="NZ_JANRMI010000001.1"/>
</dbReference>
<evidence type="ECO:0000313" key="3">
    <source>
        <dbReference type="Proteomes" id="UP001152321"/>
    </source>
</evidence>
<accession>A0ABT6DFN2</accession>
<proteinExistence type="predicted"/>
<evidence type="ECO:0000256" key="1">
    <source>
        <dbReference type="SAM" id="SignalP"/>
    </source>
</evidence>
<dbReference type="InterPro" id="IPR013783">
    <property type="entry name" value="Ig-like_fold"/>
</dbReference>
<comment type="caution">
    <text evidence="2">The sequence shown here is derived from an EMBL/GenBank/DDBJ whole genome shotgun (WGS) entry which is preliminary data.</text>
</comment>
<feature type="signal peptide" evidence="1">
    <location>
        <begin position="1"/>
        <end position="19"/>
    </location>
</feature>
<dbReference type="EMBL" id="JANRMI010000001">
    <property type="protein sequence ID" value="MDG0815655.1"/>
    <property type="molecule type" value="Genomic_DNA"/>
</dbReference>
<keyword evidence="3" id="KW-1185">Reference proteome</keyword>
<reference evidence="2" key="1">
    <citation type="submission" date="2022-08" db="EMBL/GenBank/DDBJ databases">
        <title>Novel Bdellovibrio Species Isolated from Svalbard: Designation Bdellovibrio svalbardensis.</title>
        <authorList>
            <person name="Mitchell R.J."/>
            <person name="Choi S.Y."/>
        </authorList>
    </citation>
    <scope>NUCLEOTIDE SEQUENCE</scope>
    <source>
        <strain evidence="2">PAP01</strain>
    </source>
</reference>
<gene>
    <name evidence="2" type="ORF">NWE73_04715</name>
</gene>
<keyword evidence="1" id="KW-0732">Signal</keyword>
<dbReference type="Gene3D" id="2.60.40.10">
    <property type="entry name" value="Immunoglobulins"/>
    <property type="match status" value="1"/>
</dbReference>
<sequence>MKNLLAALFLVCAPVLSFAQSMGTFAVEAKPVDQYYRYSFGSVNVGFNMYADFTLTANPTETLEVKGISISGAMYDARTNCPKVLNPGQTCTTRVYFTPRMEGGHWGRLLFVLNDHNIVIDLFGNGWKH</sequence>
<feature type="chain" id="PRO_5047020120" description="Abnormal spindle-like microcephaly-associated protein ASH domain-containing protein" evidence="1">
    <location>
        <begin position="20"/>
        <end position="129"/>
    </location>
</feature>
<dbReference type="Proteomes" id="UP001152321">
    <property type="component" value="Unassembled WGS sequence"/>
</dbReference>
<evidence type="ECO:0008006" key="4">
    <source>
        <dbReference type="Google" id="ProtNLM"/>
    </source>
</evidence>
<protein>
    <recommendedName>
        <fullName evidence="4">Abnormal spindle-like microcephaly-associated protein ASH domain-containing protein</fullName>
    </recommendedName>
</protein>
<organism evidence="2 3">
    <name type="scientific">Bdellovibrio svalbardensis</name>
    <dbReference type="NCBI Taxonomy" id="2972972"/>
    <lineage>
        <taxon>Bacteria</taxon>
        <taxon>Pseudomonadati</taxon>
        <taxon>Bdellovibrionota</taxon>
        <taxon>Bdellovibrionia</taxon>
        <taxon>Bdellovibrionales</taxon>
        <taxon>Pseudobdellovibrionaceae</taxon>
        <taxon>Bdellovibrio</taxon>
    </lineage>
</organism>
<evidence type="ECO:0000313" key="2">
    <source>
        <dbReference type="EMBL" id="MDG0815655.1"/>
    </source>
</evidence>
<name>A0ABT6DFN2_9BACT</name>